<evidence type="ECO:0000313" key="6">
    <source>
        <dbReference type="Proteomes" id="UP000245783"/>
    </source>
</evidence>
<dbReference type="InterPro" id="IPR036047">
    <property type="entry name" value="F-box-like_dom_sf"/>
</dbReference>
<keyword evidence="1" id="KW-0833">Ubl conjugation pathway</keyword>
<accession>A0A316VVK7</accession>
<proteinExistence type="predicted"/>
<dbReference type="InterPro" id="IPR006553">
    <property type="entry name" value="Leu-rich_rpt_Cys-con_subtyp"/>
</dbReference>
<feature type="domain" description="F-box/LRR-repeat protein 15-like leucin rich repeat" evidence="4">
    <location>
        <begin position="284"/>
        <end position="474"/>
    </location>
</feature>
<feature type="region of interest" description="Disordered" evidence="2">
    <location>
        <begin position="489"/>
        <end position="554"/>
    </location>
</feature>
<dbReference type="InParanoid" id="A0A316VVK7"/>
<dbReference type="PANTHER" id="PTHR13382">
    <property type="entry name" value="MITOCHONDRIAL ATP SYNTHASE COUPLING FACTOR B"/>
    <property type="match status" value="1"/>
</dbReference>
<dbReference type="InterPro" id="IPR057207">
    <property type="entry name" value="FBXL15_LRR"/>
</dbReference>
<dbReference type="GO" id="GO:0005737">
    <property type="term" value="C:cytoplasm"/>
    <property type="evidence" value="ECO:0007669"/>
    <property type="project" value="TreeGrafter"/>
</dbReference>
<dbReference type="SUPFAM" id="SSF81383">
    <property type="entry name" value="F-box domain"/>
    <property type="match status" value="1"/>
</dbReference>
<dbReference type="SMART" id="SM00367">
    <property type="entry name" value="LRR_CC"/>
    <property type="match status" value="12"/>
</dbReference>
<evidence type="ECO:0000259" key="3">
    <source>
        <dbReference type="Pfam" id="PF12937"/>
    </source>
</evidence>
<feature type="compositionally biased region" description="Low complexity" evidence="2">
    <location>
        <begin position="13"/>
        <end position="29"/>
    </location>
</feature>
<evidence type="ECO:0000259" key="4">
    <source>
        <dbReference type="Pfam" id="PF25372"/>
    </source>
</evidence>
<feature type="compositionally biased region" description="Polar residues" evidence="2">
    <location>
        <begin position="1"/>
        <end position="12"/>
    </location>
</feature>
<feature type="compositionally biased region" description="Low complexity" evidence="2">
    <location>
        <begin position="983"/>
        <end position="999"/>
    </location>
</feature>
<evidence type="ECO:0000256" key="1">
    <source>
        <dbReference type="ARBA" id="ARBA00022786"/>
    </source>
</evidence>
<dbReference type="EMBL" id="KZ819392">
    <property type="protein sequence ID" value="PWN41520.1"/>
    <property type="molecule type" value="Genomic_DNA"/>
</dbReference>
<feature type="region of interest" description="Disordered" evidence="2">
    <location>
        <begin position="861"/>
        <end position="882"/>
    </location>
</feature>
<protein>
    <submittedName>
        <fullName evidence="5">RNI-like protein</fullName>
    </submittedName>
</protein>
<feature type="domain" description="F-box" evidence="3">
    <location>
        <begin position="237"/>
        <end position="281"/>
    </location>
</feature>
<feature type="region of interest" description="Disordered" evidence="2">
    <location>
        <begin position="1"/>
        <end position="215"/>
    </location>
</feature>
<feature type="region of interest" description="Disordered" evidence="2">
    <location>
        <begin position="918"/>
        <end position="1023"/>
    </location>
</feature>
<dbReference type="Pfam" id="PF25372">
    <property type="entry name" value="DUF7885"/>
    <property type="match status" value="1"/>
</dbReference>
<dbReference type="InterPro" id="IPR032675">
    <property type="entry name" value="LRR_dom_sf"/>
</dbReference>
<gene>
    <name evidence="5" type="ORF">IE81DRAFT_324514</name>
</gene>
<dbReference type="OrthoDB" id="10257471at2759"/>
<dbReference type="GeneID" id="37036125"/>
<evidence type="ECO:0000256" key="2">
    <source>
        <dbReference type="SAM" id="MobiDB-lite"/>
    </source>
</evidence>
<feature type="compositionally biased region" description="Acidic residues" evidence="2">
    <location>
        <begin position="96"/>
        <end position="113"/>
    </location>
</feature>
<feature type="compositionally biased region" description="Polar residues" evidence="2">
    <location>
        <begin position="518"/>
        <end position="533"/>
    </location>
</feature>
<reference evidence="5 6" key="1">
    <citation type="journal article" date="2018" name="Mol. Biol. Evol.">
        <title>Broad Genomic Sampling Reveals a Smut Pathogenic Ancestry of the Fungal Clade Ustilaginomycotina.</title>
        <authorList>
            <person name="Kijpornyongpan T."/>
            <person name="Mondo S.J."/>
            <person name="Barry K."/>
            <person name="Sandor L."/>
            <person name="Lee J."/>
            <person name="Lipzen A."/>
            <person name="Pangilinan J."/>
            <person name="LaButti K."/>
            <person name="Hainaut M."/>
            <person name="Henrissat B."/>
            <person name="Grigoriev I.V."/>
            <person name="Spatafora J.W."/>
            <person name="Aime M.C."/>
        </authorList>
    </citation>
    <scope>NUCLEOTIDE SEQUENCE [LARGE SCALE GENOMIC DNA]</scope>
    <source>
        <strain evidence="5 6">MCA 4658</strain>
    </source>
</reference>
<dbReference type="PANTHER" id="PTHR13382:SF67">
    <property type="entry name" value="SCF E3 UBIQUITIN LIGASE COMPLEX F-BOX PROTEIN POF2"/>
    <property type="match status" value="1"/>
</dbReference>
<feature type="compositionally biased region" description="Polar residues" evidence="2">
    <location>
        <begin position="953"/>
        <end position="971"/>
    </location>
</feature>
<feature type="compositionally biased region" description="Polar residues" evidence="2">
    <location>
        <begin position="918"/>
        <end position="940"/>
    </location>
</feature>
<sequence length="1023" mass="110019">MHGPGSSRSTAHSTPNDSINPSPSISPAPDTHRMVTDTATEGSSSRISRASSSSSSSIVPSTMQDIGHQAGESSGSGTSQLRPRPPASPSTTSQSADDDDDEGDLDDDDDDDGYAGIASRFAAAAAAAAATSRRNTIRGSTGAPFALTAPHAMQARGDAGARMGSTGPDNSMASTSMEMEDDDSDMSIVPARTPNLAQAELPRPRSLAPQSPTVSQDSWLVAPPAAAPAQPAPTASFLPHEILLHVFRFVAARPMDLRSCLAVCKTWTLCGVELLWHRPAFKNLEGFQKFAKVLASPTATFEYASFVRRINFVAIAGHLTDDTFRSIAACTRVERLTLSDCKHLSNKVLEEVLTHTKNIVAIDLTGVTGLEDGALKILAATCPRLQGINLSGCQQLSSEAVANLARAAPLLRRVKLCECVGVGDEALIALAQNCSVLLEVDLVGCSKLSDLSARQIWSRAFHLRELRMAQCINLTDLAFPAPASHLSKAQAAAARHHRSHGVGGIESAPASRGASPTGIRSTGQNGSDGSTAPPNGHDSIGLPRTATMPDHQAPLTSLAPPRIFEQLRILDLTNCNAISDAAVEGIITHAPRIRNLILAKCTRLTDTCIYSISQLGRNLHLLHLGHVSNITDRAVIHLAKTCTRLRYIDLACCPQLTDESIIEMASSLPKLRRIGLVRVTNLTDQAIYQLVDRYTSLERVHLSYCENISVPAIFYLLQRLGGLTHLSLTGVPAFRKPELQAYCRSPPKDFNDHQRSAFCVYSGRGVNELRRYLSGVYLEKPERHDFGELTPEVQRALASLSAAQHPLLRSYEAAGFAVDHAANFRAPWPQGSLHEQGASSQGSRFELGPPLPRAIAQEWGARLGRPARDPVNADTATTRGERHHFDYRNHQPSYANHAHTSSVPGSFYFSDHVYNQERGQASTAGQPAAGASSSTQTEWSPWNPRVDAAQPSPGHSTAEYGTNRTPRQQQHLAALETPPIEMRPANEPAESSAASRARNGQPQRSAELQQAIDRLRAMSSRPP</sequence>
<evidence type="ECO:0000313" key="5">
    <source>
        <dbReference type="EMBL" id="PWN41520.1"/>
    </source>
</evidence>
<dbReference type="SUPFAM" id="SSF52047">
    <property type="entry name" value="RNI-like"/>
    <property type="match status" value="2"/>
</dbReference>
<dbReference type="RefSeq" id="XP_025368680.1">
    <property type="nucleotide sequence ID" value="XM_025514255.1"/>
</dbReference>
<organism evidence="5 6">
    <name type="scientific">Ceraceosorus guamensis</name>
    <dbReference type="NCBI Taxonomy" id="1522189"/>
    <lineage>
        <taxon>Eukaryota</taxon>
        <taxon>Fungi</taxon>
        <taxon>Dikarya</taxon>
        <taxon>Basidiomycota</taxon>
        <taxon>Ustilaginomycotina</taxon>
        <taxon>Exobasidiomycetes</taxon>
        <taxon>Ceraceosorales</taxon>
        <taxon>Ceraceosoraceae</taxon>
        <taxon>Ceraceosorus</taxon>
    </lineage>
</organism>
<dbReference type="Pfam" id="PF12937">
    <property type="entry name" value="F-box-like"/>
    <property type="match status" value="1"/>
</dbReference>
<dbReference type="AlphaFoldDB" id="A0A316VVK7"/>
<dbReference type="STRING" id="1522189.A0A316VVK7"/>
<feature type="compositionally biased region" description="Low complexity" evidence="2">
    <location>
        <begin position="43"/>
        <end position="58"/>
    </location>
</feature>
<dbReference type="FunFam" id="3.80.10.10:FF:000630">
    <property type="entry name" value="Unplaced genomic scaffold supercont2.23, whole genome shotgun sequence"/>
    <property type="match status" value="1"/>
</dbReference>
<feature type="region of interest" description="Disordered" evidence="2">
    <location>
        <begin position="829"/>
        <end position="849"/>
    </location>
</feature>
<dbReference type="InterPro" id="IPR050648">
    <property type="entry name" value="F-box_LRR-repeat"/>
</dbReference>
<dbReference type="InterPro" id="IPR001810">
    <property type="entry name" value="F-box_dom"/>
</dbReference>
<feature type="compositionally biased region" description="Polar residues" evidence="2">
    <location>
        <begin position="71"/>
        <end position="81"/>
    </location>
</feature>
<keyword evidence="6" id="KW-1185">Reference proteome</keyword>
<dbReference type="Gene3D" id="3.80.10.10">
    <property type="entry name" value="Ribonuclease Inhibitor"/>
    <property type="match status" value="2"/>
</dbReference>
<dbReference type="Proteomes" id="UP000245783">
    <property type="component" value="Unassembled WGS sequence"/>
</dbReference>
<dbReference type="CDD" id="cd09917">
    <property type="entry name" value="F-box_SF"/>
    <property type="match status" value="1"/>
</dbReference>
<name>A0A316VVK7_9BASI</name>